<evidence type="ECO:0000313" key="2">
    <source>
        <dbReference type="Proteomes" id="UP000289600"/>
    </source>
</evidence>
<reference evidence="2" key="1">
    <citation type="submission" date="2018-01" db="EMBL/GenBank/DDBJ databases">
        <title>Testimony of 'menage a trois' revealed by the proteome of Megavirus virophage.</title>
        <authorList>
            <person name="Jeudy S."/>
            <person name="Bertaux L."/>
            <person name="Alempic J.-M."/>
            <person name="Lartigue A."/>
            <person name="Legendre M."/>
            <person name="Philippe N."/>
            <person name="Beucher L."/>
            <person name="Biondi E."/>
            <person name="Juul S."/>
            <person name="Turner D."/>
            <person name="Coute Y."/>
            <person name="Claverie J.-M."/>
            <person name="Abergel C."/>
        </authorList>
    </citation>
    <scope>NUCLEOTIDE SEQUENCE [LARGE SCALE GENOMIC DNA]</scope>
</reference>
<proteinExistence type="predicted"/>
<accession>A0A2P1EL62</accession>
<name>A0A2P1EL62_9VIRU</name>
<dbReference type="Proteomes" id="UP000289600">
    <property type="component" value="Segment"/>
</dbReference>
<dbReference type="EMBL" id="MG807320">
    <property type="protein sequence ID" value="AVL94636.1"/>
    <property type="molecule type" value="Genomic_DNA"/>
</dbReference>
<sequence>MNIIDISKCISFTSNSLSKLDNFICTNSINFKSNNPKIILDSMKIAFCANLDIKPIDNNIYDVKKMLTNFDQDFNDVQNSKFQTNVKKSDRIFSFQLKIGDNKISIYILCPKNYNCIGYISAILHAINTFCNMFTYNYNGLDIYISLDNNLRNADLYQSKNYENIFKNLKKNSQAFNVSGVTNRGKKLIILTKRQEIIKLLYHEMVHFIGLDHQLLGIIKNHDWNIINPKLNLSEAYTEFISILLNCAYQTLQIYHKCDLDMYLLYKKLLELETEYSIVLTQKILHFYGYDQKNIHEFFDKNRSNKLPAHNPILIWEYIIIRTKLLLNLDGFNWKSLSDLKVNHNNLTQIVNFMEIDKNFIQNLKFDCVFDNSFSYNLIDIDWNYI</sequence>
<organism evidence="1 2">
    <name type="scientific">Moumouvirus australiensis</name>
    <dbReference type="NCBI Taxonomy" id="2109587"/>
    <lineage>
        <taxon>Viruses</taxon>
        <taxon>Varidnaviria</taxon>
        <taxon>Bamfordvirae</taxon>
        <taxon>Nucleocytoviricota</taxon>
        <taxon>Megaviricetes</taxon>
        <taxon>Imitervirales</taxon>
        <taxon>Mimiviridae</taxon>
        <taxon>Megamimivirinae</taxon>
        <taxon>Moumouvirus</taxon>
        <taxon>Moumouvirus australiense</taxon>
    </lineage>
</organism>
<gene>
    <name evidence="1" type="ORF">mc_250</name>
</gene>
<keyword evidence="2" id="KW-1185">Reference proteome</keyword>
<protein>
    <submittedName>
        <fullName evidence="1">Uncharacterized protein</fullName>
    </submittedName>
</protein>
<evidence type="ECO:0000313" key="1">
    <source>
        <dbReference type="EMBL" id="AVL94636.1"/>
    </source>
</evidence>